<dbReference type="PANTHER" id="PTHR19353">
    <property type="entry name" value="FATTY ACID DESATURASE 2"/>
    <property type="match status" value="1"/>
</dbReference>
<evidence type="ECO:0000259" key="2">
    <source>
        <dbReference type="Pfam" id="PF00487"/>
    </source>
</evidence>
<evidence type="ECO:0000313" key="4">
    <source>
        <dbReference type="Proteomes" id="UP000316298"/>
    </source>
</evidence>
<dbReference type="AlphaFoldDB" id="A0A542ENL7"/>
<dbReference type="EMBL" id="VFMM01000001">
    <property type="protein sequence ID" value="TQJ16947.1"/>
    <property type="molecule type" value="Genomic_DNA"/>
</dbReference>
<dbReference type="InterPro" id="IPR005804">
    <property type="entry name" value="FA_desaturase_dom"/>
</dbReference>
<feature type="transmembrane region" description="Helical" evidence="1">
    <location>
        <begin position="95"/>
        <end position="116"/>
    </location>
</feature>
<keyword evidence="1" id="KW-1133">Transmembrane helix</keyword>
<dbReference type="GO" id="GO:0016020">
    <property type="term" value="C:membrane"/>
    <property type="evidence" value="ECO:0007669"/>
    <property type="project" value="TreeGrafter"/>
</dbReference>
<dbReference type="PANTHER" id="PTHR19353:SF19">
    <property type="entry name" value="DELTA(5) FATTY ACID DESATURASE C-RELATED"/>
    <property type="match status" value="1"/>
</dbReference>
<gene>
    <name evidence="3" type="ORF">FB475_1057</name>
</gene>
<reference evidence="3 4" key="1">
    <citation type="submission" date="2019-06" db="EMBL/GenBank/DDBJ databases">
        <title>Sequencing the genomes of 1000 actinobacteria strains.</title>
        <authorList>
            <person name="Klenk H.-P."/>
        </authorList>
    </citation>
    <scope>NUCLEOTIDE SEQUENCE [LARGE SCALE GENOMIC DNA]</scope>
    <source>
        <strain evidence="3 4">DSM 17305</strain>
    </source>
</reference>
<dbReference type="PIRSF" id="PIRSF015921">
    <property type="entry name" value="FA_sphinglp_des"/>
    <property type="match status" value="1"/>
</dbReference>
<evidence type="ECO:0000313" key="3">
    <source>
        <dbReference type="EMBL" id="TQJ16947.1"/>
    </source>
</evidence>
<dbReference type="CDD" id="cd03506">
    <property type="entry name" value="Delta6-FADS-like"/>
    <property type="match status" value="1"/>
</dbReference>
<feature type="transmembrane region" description="Helical" evidence="1">
    <location>
        <begin position="165"/>
        <end position="185"/>
    </location>
</feature>
<protein>
    <submittedName>
        <fullName evidence="3">Fatty acid desaturase</fullName>
    </submittedName>
</protein>
<dbReference type="Pfam" id="PF00487">
    <property type="entry name" value="FA_desaturase"/>
    <property type="match status" value="1"/>
</dbReference>
<sequence length="348" mass="37918">MSISTRSTNATPPASGYAELAREIRSLGLQRRRPGFYAVLLIANLIGLGGVVTAMVLLRNSWWLMLLAVALAIVSAQIGFLGHDVGHHQVARKRVPTMLLGLLNANVLNGLSYGWWIDKHNAHHAHPNDLEEDPDVLPGILVFDAAQASARKGAAGWLTRHQASLFFPLLLLEALNLHVSSVRALLKPGIRSRTTELTLLGVHFCGYVVLLLSTMTWLQAGVFLVIHQGLLGVYLGCSFAPNHKGMPVLSAEQAADPLLRQVITSRNVRGGPVLDFVLGGLNYQIEHHLFPSMPRPNLRVAQPVVRRFCESHQVPYVEASASASYGAVLRHLRDVGAELRRARTIAAG</sequence>
<feature type="transmembrane region" description="Helical" evidence="1">
    <location>
        <begin position="197"/>
        <end position="215"/>
    </location>
</feature>
<dbReference type="InterPro" id="IPR012171">
    <property type="entry name" value="Fatty_acid_desaturase"/>
</dbReference>
<dbReference type="RefSeq" id="WP_141853047.1">
    <property type="nucleotide sequence ID" value="NZ_BAAAKA010000021.1"/>
</dbReference>
<proteinExistence type="predicted"/>
<keyword evidence="1" id="KW-0472">Membrane</keyword>
<accession>A0A542ENL7</accession>
<evidence type="ECO:0000256" key="1">
    <source>
        <dbReference type="SAM" id="Phobius"/>
    </source>
</evidence>
<feature type="transmembrane region" description="Helical" evidence="1">
    <location>
        <begin position="35"/>
        <end position="56"/>
    </location>
</feature>
<organism evidence="3 4">
    <name type="scientific">Kribbella jejuensis</name>
    <dbReference type="NCBI Taxonomy" id="236068"/>
    <lineage>
        <taxon>Bacteria</taxon>
        <taxon>Bacillati</taxon>
        <taxon>Actinomycetota</taxon>
        <taxon>Actinomycetes</taxon>
        <taxon>Propionibacteriales</taxon>
        <taxon>Kribbellaceae</taxon>
        <taxon>Kribbella</taxon>
    </lineage>
</organism>
<name>A0A542ENL7_9ACTN</name>
<comment type="caution">
    <text evidence="3">The sequence shown here is derived from an EMBL/GenBank/DDBJ whole genome shotgun (WGS) entry which is preliminary data.</text>
</comment>
<dbReference type="GO" id="GO:0008610">
    <property type="term" value="P:lipid biosynthetic process"/>
    <property type="evidence" value="ECO:0007669"/>
    <property type="project" value="UniProtKB-ARBA"/>
</dbReference>
<keyword evidence="4" id="KW-1185">Reference proteome</keyword>
<feature type="transmembrane region" description="Helical" evidence="1">
    <location>
        <begin position="62"/>
        <end position="83"/>
    </location>
</feature>
<dbReference type="GO" id="GO:0016717">
    <property type="term" value="F:oxidoreductase activity, acting on paired donors, with oxidation of a pair of donors resulting in the reduction of molecular oxygen to two molecules of water"/>
    <property type="evidence" value="ECO:0007669"/>
    <property type="project" value="TreeGrafter"/>
</dbReference>
<dbReference type="OrthoDB" id="104711at2"/>
<dbReference type="Proteomes" id="UP000316298">
    <property type="component" value="Unassembled WGS sequence"/>
</dbReference>
<feature type="domain" description="Fatty acid desaturase" evidence="2">
    <location>
        <begin position="61"/>
        <end position="318"/>
    </location>
</feature>
<keyword evidence="1" id="KW-0812">Transmembrane</keyword>